<dbReference type="SUPFAM" id="SSF53474">
    <property type="entry name" value="alpha/beta-Hydrolases"/>
    <property type="match status" value="1"/>
</dbReference>
<dbReference type="Gene3D" id="3.40.50.1820">
    <property type="entry name" value="alpha/beta hydrolase"/>
    <property type="match status" value="1"/>
</dbReference>
<dbReference type="Pfam" id="PF00756">
    <property type="entry name" value="Esterase"/>
    <property type="match status" value="1"/>
</dbReference>
<dbReference type="PANTHER" id="PTHR48098:SF6">
    <property type="entry name" value="FERRI-BACILLIBACTIN ESTERASE BESA"/>
    <property type="match status" value="1"/>
</dbReference>
<dbReference type="EMBL" id="UINC01001017">
    <property type="protein sequence ID" value="SUZ67642.1"/>
    <property type="molecule type" value="Genomic_DNA"/>
</dbReference>
<feature type="non-terminal residue" evidence="1">
    <location>
        <position position="1"/>
    </location>
</feature>
<dbReference type="InterPro" id="IPR050583">
    <property type="entry name" value="Mycobacterial_A85_antigen"/>
</dbReference>
<dbReference type="InterPro" id="IPR000801">
    <property type="entry name" value="Esterase-like"/>
</dbReference>
<gene>
    <name evidence="1" type="ORF">METZ01_LOCUS20496</name>
</gene>
<evidence type="ECO:0008006" key="2">
    <source>
        <dbReference type="Google" id="ProtNLM"/>
    </source>
</evidence>
<dbReference type="InterPro" id="IPR029058">
    <property type="entry name" value="AB_hydrolase_fold"/>
</dbReference>
<accession>A0A381PKV9</accession>
<dbReference type="PANTHER" id="PTHR48098">
    <property type="entry name" value="ENTEROCHELIN ESTERASE-RELATED"/>
    <property type="match status" value="1"/>
</dbReference>
<reference evidence="1" key="1">
    <citation type="submission" date="2018-05" db="EMBL/GenBank/DDBJ databases">
        <authorList>
            <person name="Lanie J.A."/>
            <person name="Ng W.-L."/>
            <person name="Kazmierczak K.M."/>
            <person name="Andrzejewski T.M."/>
            <person name="Davidsen T.M."/>
            <person name="Wayne K.J."/>
            <person name="Tettelin H."/>
            <person name="Glass J.I."/>
            <person name="Rusch D."/>
            <person name="Podicherti R."/>
            <person name="Tsui H.-C.T."/>
            <person name="Winkler M.E."/>
        </authorList>
    </citation>
    <scope>NUCLEOTIDE SEQUENCE</scope>
</reference>
<evidence type="ECO:0000313" key="1">
    <source>
        <dbReference type="EMBL" id="SUZ67642.1"/>
    </source>
</evidence>
<organism evidence="1">
    <name type="scientific">marine metagenome</name>
    <dbReference type="NCBI Taxonomy" id="408172"/>
    <lineage>
        <taxon>unclassified sequences</taxon>
        <taxon>metagenomes</taxon>
        <taxon>ecological metagenomes</taxon>
    </lineage>
</organism>
<sequence length="510" mass="56190">VSVIGDLLSQLETTDPETAPFFVRQLLQHEELPNLQGAEALRASRAIAVHAGAQQLPIAGELAGRAHQAGVPGAGALFAECADKVALMSGRPQRFGTVVLEHQGDLVMAPLDGIADDETRNDFGLPPLIQMRHGIDEQNRSRARERGQSDGLPPGQKFCRIWFDPSAADLRSGLASHPEGAWANGDDLTIVCEAEAAGIIPGPVFELPMWNIREEDGSPSNLWCSQIRVERLPEAVFGYGFWPLDENGIPIGGRGPVDHRYRGSSAPAELPSHEDDALVGSLETHDFASTSLRENRRVKVYLPPGHTSNDSLPVIYATDGNMIQPYIRRIDAAITQKRIPPIVLVAPHAAPMDRTGNERALEYLPGFDDQRFDRHQRFFVDELSAWAATEFGVSNQREFRAIFGCSDGAGHALATASMHRQRFGHCIAYSTGMPPSEQTRWEPEGAPFVHLCAGTLEQGFHQATEAWAAWLHFHQSPHHFTERICGHDLIQWIEELPRAIARAWNPDDTQ</sequence>
<proteinExistence type="predicted"/>
<dbReference type="AlphaFoldDB" id="A0A381PKV9"/>
<name>A0A381PKV9_9ZZZZ</name>
<protein>
    <recommendedName>
        <fullName evidence="2">Enterochelin esterase N-terminal domain-containing protein</fullName>
    </recommendedName>
</protein>